<dbReference type="Proteomes" id="UP000297031">
    <property type="component" value="Chromosome"/>
</dbReference>
<proteinExistence type="predicted"/>
<reference evidence="2 3" key="1">
    <citation type="submission" date="2019-02" db="EMBL/GenBank/DDBJ databases">
        <title>Isolation and identification of novel species under the genus Muribaculum.</title>
        <authorList>
            <person name="Miyake S."/>
            <person name="Ding Y."/>
            <person name="Low A."/>
            <person name="Soh M."/>
            <person name="Seedorf H."/>
        </authorList>
    </citation>
    <scope>NUCLEOTIDE SEQUENCE [LARGE SCALE GENOMIC DNA]</scope>
    <source>
        <strain evidence="2 3">TLL-A4</strain>
    </source>
</reference>
<dbReference type="Pfam" id="PF07313">
    <property type="entry name" value="AmiA-like"/>
    <property type="match status" value="1"/>
</dbReference>
<evidence type="ECO:0000313" key="3">
    <source>
        <dbReference type="Proteomes" id="UP000297031"/>
    </source>
</evidence>
<dbReference type="EMBL" id="CP039393">
    <property type="protein sequence ID" value="QCD36191.1"/>
    <property type="molecule type" value="Genomic_DNA"/>
</dbReference>
<dbReference type="RefSeq" id="WP_136410704.1">
    <property type="nucleotide sequence ID" value="NZ_CP039393.1"/>
</dbReference>
<gene>
    <name evidence="2" type="ORF">E7746_10045</name>
</gene>
<keyword evidence="3" id="KW-1185">Reference proteome</keyword>
<dbReference type="AlphaFoldDB" id="A0A4P7VP67"/>
<dbReference type="OrthoDB" id="1409585at2"/>
<evidence type="ECO:0000313" key="2">
    <source>
        <dbReference type="EMBL" id="QCD36191.1"/>
    </source>
</evidence>
<protein>
    <submittedName>
        <fullName evidence="2">DUF1460 domain-containing protein</fullName>
    </submittedName>
</protein>
<organism evidence="2 3">
    <name type="scientific">Muribaculum gordoncarteri</name>
    <dbReference type="NCBI Taxonomy" id="2530390"/>
    <lineage>
        <taxon>Bacteria</taxon>
        <taxon>Pseudomonadati</taxon>
        <taxon>Bacteroidota</taxon>
        <taxon>Bacteroidia</taxon>
        <taxon>Bacteroidales</taxon>
        <taxon>Muribaculaceae</taxon>
        <taxon>Muribaculum</taxon>
    </lineage>
</organism>
<dbReference type="KEGG" id="mgod:E7746_10045"/>
<sequence length="288" mass="32219">MKGFLTSIIFTAAALSAAASSPSEVRFHNEESDTLRINEILISAKAENGNAKPEVLISYIGKQLLGTPYEASTLEGSPERITVNMDGMDCTTFVENVAAMAYTVNEGRTSWRDFLYNLERMRYRGGKLNGYASRLHYVSDWIIDNAHRGIIKEVTSNFPGVQYAVKTIDFMSTHRDRYPALADSAEYERMRSAEIGYRSHRYPYIKSSKCSSKDVIKAMRDGDIIAITTKTPGLDVQHLGIIVMKDGVPHLMHASSAKKSVVIDSEPLSEYMRKNRSASGIRIIRLVY</sequence>
<keyword evidence="1" id="KW-0732">Signal</keyword>
<evidence type="ECO:0000256" key="1">
    <source>
        <dbReference type="SAM" id="SignalP"/>
    </source>
</evidence>
<dbReference type="Gene3D" id="2.30.260.10">
    <property type="entry name" value="putative xylanase like domain"/>
    <property type="match status" value="1"/>
</dbReference>
<dbReference type="InterPro" id="IPR010846">
    <property type="entry name" value="AmiA-like"/>
</dbReference>
<dbReference type="Gene3D" id="1.10.3670.10">
    <property type="entry name" value="Putative xylanase like domain"/>
    <property type="match status" value="1"/>
</dbReference>
<feature type="signal peptide" evidence="1">
    <location>
        <begin position="1"/>
        <end position="19"/>
    </location>
</feature>
<accession>A0A4P7VP67</accession>
<dbReference type="InterPro" id="IPR038765">
    <property type="entry name" value="Papain-like_cys_pep_sf"/>
</dbReference>
<name>A0A4P7VP67_9BACT</name>
<dbReference type="SUPFAM" id="SSF54001">
    <property type="entry name" value="Cysteine proteinases"/>
    <property type="match status" value="1"/>
</dbReference>
<feature type="chain" id="PRO_5020368561" evidence="1">
    <location>
        <begin position="20"/>
        <end position="288"/>
    </location>
</feature>